<evidence type="ECO:0000259" key="5">
    <source>
        <dbReference type="Pfam" id="PF04112"/>
    </source>
</evidence>
<accession>A0A2C5YZ74</accession>
<evidence type="ECO:0000256" key="2">
    <source>
        <dbReference type="ARBA" id="ARBA00006289"/>
    </source>
</evidence>
<dbReference type="Proteomes" id="UP000226431">
    <property type="component" value="Unassembled WGS sequence"/>
</dbReference>
<keyword evidence="3" id="KW-0963">Cytoplasm</keyword>
<proteinExistence type="inferred from homology"/>
<dbReference type="InterPro" id="IPR007244">
    <property type="entry name" value="Naa35_N"/>
</dbReference>
<dbReference type="InterPro" id="IPR057982">
    <property type="entry name" value="TPR_NAA35"/>
</dbReference>
<keyword evidence="8" id="KW-1185">Reference proteome</keyword>
<feature type="domain" description="NAA35-like TPR repeats" evidence="6">
    <location>
        <begin position="408"/>
        <end position="801"/>
    </location>
</feature>
<dbReference type="OrthoDB" id="269405at2759"/>
<evidence type="ECO:0000256" key="1">
    <source>
        <dbReference type="ARBA" id="ARBA00004496"/>
    </source>
</evidence>
<feature type="region of interest" description="Disordered" evidence="4">
    <location>
        <begin position="1"/>
        <end position="32"/>
    </location>
</feature>
<dbReference type="Pfam" id="PF04112">
    <property type="entry name" value="Mak10"/>
    <property type="match status" value="1"/>
</dbReference>
<gene>
    <name evidence="7" type="ORF">CDD80_4071</name>
</gene>
<name>A0A2C5YZ74_9HYPO</name>
<dbReference type="GO" id="GO:0031417">
    <property type="term" value="C:NatC complex"/>
    <property type="evidence" value="ECO:0007669"/>
    <property type="project" value="InterPro"/>
</dbReference>
<evidence type="ECO:0000259" key="6">
    <source>
        <dbReference type="Pfam" id="PF25789"/>
    </source>
</evidence>
<dbReference type="PANTHER" id="PTHR21373">
    <property type="entry name" value="GLUCOSE REPRESSIBLE PROTEIN MAK10"/>
    <property type="match status" value="1"/>
</dbReference>
<dbReference type="InterPro" id="IPR057983">
    <property type="entry name" value="NAA35-like_N"/>
</dbReference>
<feature type="region of interest" description="Disordered" evidence="4">
    <location>
        <begin position="53"/>
        <end position="78"/>
    </location>
</feature>
<comment type="caution">
    <text evidence="7">The sequence shown here is derived from an EMBL/GenBank/DDBJ whole genome shotgun (WGS) entry which is preliminary data.</text>
</comment>
<sequence length="832" mass="92299">MACKAVARSTSPSGRAPPKNTRYPTDNSEPQHLLQLPVSVIHHPVHGQLMASHGQSMALPQHQAQPSMAGHGGGDASDEIARLSLGQTPESPPPPLPPDMESPGILAVDITSDFAEAVRAALAPGELIKDNHFTLFESVAALEIMDPKMDSGCVQPGDESDALYDVSTALLPDEVLGIIDQLLCHEMSWHLGYPLSQTLFTSVHVEALLMPTPVTVNEACFVRQADAAANQQPMLRILRAYCLGMLKACGYVNERIKSEHFYEEEDFVTNTYNRTLLSSIPTDAIHQVLIDAQDLLESLKGSIDPSIAEALTLRLKLRRIFLATAESTQHGGHPDTARQPWTEALALLPDLASTHGLAKPVDEAFSVKLQRKLASTMPPRPIVELGFDEAFRHLSRLFEDGCEVIGALEYTNSRCLQTFVATFQAKKPQPLVYVRTLLQTFLFSDMQILGSMSIRQLLDDDMSIISMAASPLLDRDNDDVEVVQDPRFIMAQQMEQFRQLAAQPFLDIFRTACQNRCRQRRTLCHLVRDWESLQVEAEYIDQTLQDKTGQRPLIQQSATRGDEPMELYPLVLSSWTYHYKLLQMELIVQLGFELHMYQADELAGMYWHLNYLARFRLQHAERVKSFVVDAVERARSEPRSDGRAAEDGQQLKRSLAQARLSLLDAAVTWELSDALCCLYTVLHRLGLVKSPPRPYSSDELRFALRMRPFAAIGFPPPPTFDEFVAGVSQPDATTAELLQYGESAAAGAKKGFETLSRMSADESFSMGSHPRWLAAVKAALKSSIATGVAISTVRKALDKQSSGDGLNIRAEVPSPKEAYHDWWIVPVVMPAV</sequence>
<protein>
    <submittedName>
        <fullName evidence="7">Uncharacterized protein</fullName>
    </submittedName>
</protein>
<dbReference type="AlphaFoldDB" id="A0A2C5YZ74"/>
<organism evidence="7 8">
    <name type="scientific">Ophiocordyceps camponoti-rufipedis</name>
    <dbReference type="NCBI Taxonomy" id="2004952"/>
    <lineage>
        <taxon>Eukaryota</taxon>
        <taxon>Fungi</taxon>
        <taxon>Dikarya</taxon>
        <taxon>Ascomycota</taxon>
        <taxon>Pezizomycotina</taxon>
        <taxon>Sordariomycetes</taxon>
        <taxon>Hypocreomycetidae</taxon>
        <taxon>Hypocreales</taxon>
        <taxon>Ophiocordycipitaceae</taxon>
        <taxon>Ophiocordyceps</taxon>
    </lineage>
</organism>
<evidence type="ECO:0000313" key="8">
    <source>
        <dbReference type="Proteomes" id="UP000226431"/>
    </source>
</evidence>
<feature type="domain" description="NAA35-like N-terminal" evidence="5">
    <location>
        <begin position="124"/>
        <end position="286"/>
    </location>
</feature>
<dbReference type="EMBL" id="NJES01000371">
    <property type="protein sequence ID" value="PHH73066.1"/>
    <property type="molecule type" value="Genomic_DNA"/>
</dbReference>
<dbReference type="STRING" id="2004952.A0A2C5YZ74"/>
<comment type="subcellular location">
    <subcellularLocation>
        <location evidence="1">Cytoplasm</location>
    </subcellularLocation>
</comment>
<comment type="similarity">
    <text evidence="2">Belongs to the MAK10 family.</text>
</comment>
<evidence type="ECO:0000313" key="7">
    <source>
        <dbReference type="EMBL" id="PHH73066.1"/>
    </source>
</evidence>
<evidence type="ECO:0000256" key="3">
    <source>
        <dbReference type="ARBA" id="ARBA00022490"/>
    </source>
</evidence>
<reference evidence="7 8" key="1">
    <citation type="submission" date="2017-06" db="EMBL/GenBank/DDBJ databases">
        <title>Ant-infecting Ophiocordyceps genomes reveal a high diversity of potential behavioral manipulation genes and a possible major role for enterotoxins.</title>
        <authorList>
            <person name="De Bekker C."/>
            <person name="Evans H.C."/>
            <person name="Brachmann A."/>
            <person name="Hughes D.P."/>
        </authorList>
    </citation>
    <scope>NUCLEOTIDE SEQUENCE [LARGE SCALE GENOMIC DNA]</scope>
    <source>
        <strain evidence="7 8">Map16</strain>
    </source>
</reference>
<evidence type="ECO:0000256" key="4">
    <source>
        <dbReference type="SAM" id="MobiDB-lite"/>
    </source>
</evidence>
<dbReference type="Pfam" id="PF25789">
    <property type="entry name" value="TPR_NAA35"/>
    <property type="match status" value="1"/>
</dbReference>
<dbReference type="PANTHER" id="PTHR21373:SF0">
    <property type="entry name" value="N-ALPHA-ACETYLTRANSFERASE 35, NATC AUXILIARY SUBUNIT"/>
    <property type="match status" value="1"/>
</dbReference>